<comment type="caution">
    <text evidence="2">The sequence shown here is derived from an EMBL/GenBank/DDBJ whole genome shotgun (WGS) entry which is preliminary data.</text>
</comment>
<feature type="transmembrane region" description="Helical" evidence="1">
    <location>
        <begin position="109"/>
        <end position="129"/>
    </location>
</feature>
<feature type="transmembrane region" description="Helical" evidence="1">
    <location>
        <begin position="48"/>
        <end position="74"/>
    </location>
</feature>
<feature type="transmembrane region" description="Helical" evidence="1">
    <location>
        <begin position="80"/>
        <end position="97"/>
    </location>
</feature>
<evidence type="ECO:0000256" key="1">
    <source>
        <dbReference type="SAM" id="Phobius"/>
    </source>
</evidence>
<dbReference type="RefSeq" id="WP_344781240.1">
    <property type="nucleotide sequence ID" value="NZ_BAAAZW010000002.1"/>
</dbReference>
<evidence type="ECO:0008006" key="4">
    <source>
        <dbReference type="Google" id="ProtNLM"/>
    </source>
</evidence>
<dbReference type="Proteomes" id="UP001418444">
    <property type="component" value="Unassembled WGS sequence"/>
</dbReference>
<sequence>MTVTVLSAAAVVLLVVRLVLFVHLHLVRRDLSLWSHTVSDLGTGSSRAEFTVMGVLTAVAYGLVLVACVLRDIGPDVPRVFFGVGIVALLVMLCFPTDPTGRSRTAVGAVHWVLAVIQFAGLFVAMVNLDLTPVLPAEAMGVMRWVVRISFYAFLAALLLPALRRRCLGVTERVFLTVTPLWFIVLGTALAAS</sequence>
<evidence type="ECO:0000313" key="2">
    <source>
        <dbReference type="EMBL" id="GAA3953753.1"/>
    </source>
</evidence>
<keyword evidence="1" id="KW-0812">Transmembrane</keyword>
<keyword evidence="3" id="KW-1185">Reference proteome</keyword>
<keyword evidence="1" id="KW-0472">Membrane</keyword>
<keyword evidence="1" id="KW-1133">Transmembrane helix</keyword>
<organism evidence="2 3">
    <name type="scientific">Gordonia caeni</name>
    <dbReference type="NCBI Taxonomy" id="1007097"/>
    <lineage>
        <taxon>Bacteria</taxon>
        <taxon>Bacillati</taxon>
        <taxon>Actinomycetota</taxon>
        <taxon>Actinomycetes</taxon>
        <taxon>Mycobacteriales</taxon>
        <taxon>Gordoniaceae</taxon>
        <taxon>Gordonia</taxon>
    </lineage>
</organism>
<accession>A0ABP7NTD4</accession>
<dbReference type="EMBL" id="BAAAZW010000002">
    <property type="protein sequence ID" value="GAA3953753.1"/>
    <property type="molecule type" value="Genomic_DNA"/>
</dbReference>
<proteinExistence type="predicted"/>
<dbReference type="Pfam" id="PF06197">
    <property type="entry name" value="DUF998"/>
    <property type="match status" value="1"/>
</dbReference>
<gene>
    <name evidence="2" type="ORF">GCM10022231_10110</name>
</gene>
<evidence type="ECO:0000313" key="3">
    <source>
        <dbReference type="Proteomes" id="UP001418444"/>
    </source>
</evidence>
<dbReference type="InterPro" id="IPR009339">
    <property type="entry name" value="DUF998"/>
</dbReference>
<name>A0ABP7NTD4_9ACTN</name>
<protein>
    <recommendedName>
        <fullName evidence="4">DUF998 domain-containing protein</fullName>
    </recommendedName>
</protein>
<reference evidence="3" key="1">
    <citation type="journal article" date="2019" name="Int. J. Syst. Evol. Microbiol.">
        <title>The Global Catalogue of Microorganisms (GCM) 10K type strain sequencing project: providing services to taxonomists for standard genome sequencing and annotation.</title>
        <authorList>
            <consortium name="The Broad Institute Genomics Platform"/>
            <consortium name="The Broad Institute Genome Sequencing Center for Infectious Disease"/>
            <person name="Wu L."/>
            <person name="Ma J."/>
        </authorList>
    </citation>
    <scope>NUCLEOTIDE SEQUENCE [LARGE SCALE GENOMIC DNA]</scope>
    <source>
        <strain evidence="3">JCM 16923</strain>
    </source>
</reference>
<feature type="transmembrane region" description="Helical" evidence="1">
    <location>
        <begin position="141"/>
        <end position="162"/>
    </location>
</feature>
<feature type="transmembrane region" description="Helical" evidence="1">
    <location>
        <begin position="6"/>
        <end position="27"/>
    </location>
</feature>
<feature type="transmembrane region" description="Helical" evidence="1">
    <location>
        <begin position="174"/>
        <end position="192"/>
    </location>
</feature>